<dbReference type="EMBL" id="JBHPKH010000096">
    <property type="protein sequence ID" value="MFC1573214.1"/>
    <property type="molecule type" value="Genomic_DNA"/>
</dbReference>
<protein>
    <submittedName>
        <fullName evidence="5">Tyrosine recombinase XerC</fullName>
    </submittedName>
</protein>
<dbReference type="SUPFAM" id="SSF56349">
    <property type="entry name" value="DNA breaking-rejoining enzymes"/>
    <property type="match status" value="1"/>
</dbReference>
<dbReference type="CDD" id="cd00397">
    <property type="entry name" value="DNA_BRE_C"/>
    <property type="match status" value="1"/>
</dbReference>
<sequence length="194" mass="22422">MPYLSPQTLTRQEMKALLAASRPHPRDHLVFSLALGTGLRLSELVGLDVGDIFFPNGDPRIRVRVRPEIAKRGRTGDVFLPDALLPKLRRFWSYKLDRGERVVPEAPLICAQSRRRISPRRIQVLFRSWQVRAGFDRLYPFHAIRHTAVSNVYRASHDLFLAQRFARHASPLTTVIYTHPSDEELRKRVRHIGC</sequence>
<keyword evidence="3" id="KW-0233">DNA recombination</keyword>
<dbReference type="Pfam" id="PF00589">
    <property type="entry name" value="Phage_integrase"/>
    <property type="match status" value="1"/>
</dbReference>
<dbReference type="Gene3D" id="1.10.443.10">
    <property type="entry name" value="Intergrase catalytic core"/>
    <property type="match status" value="1"/>
</dbReference>
<name>A0ABV6YM10_UNCEI</name>
<reference evidence="5 6" key="1">
    <citation type="submission" date="2024-09" db="EMBL/GenBank/DDBJ databases">
        <authorList>
            <person name="D'Angelo T."/>
        </authorList>
    </citation>
    <scope>NUCLEOTIDE SEQUENCE [LARGE SCALE GENOMIC DNA]</scope>
    <source>
        <strain evidence="5">SAG AM-320-E07</strain>
    </source>
</reference>
<keyword evidence="2" id="KW-0238">DNA-binding</keyword>
<proteinExistence type="inferred from homology"/>
<dbReference type="PROSITE" id="PS51898">
    <property type="entry name" value="TYR_RECOMBINASE"/>
    <property type="match status" value="1"/>
</dbReference>
<dbReference type="Proteomes" id="UP001593833">
    <property type="component" value="Unassembled WGS sequence"/>
</dbReference>
<evidence type="ECO:0000256" key="1">
    <source>
        <dbReference type="ARBA" id="ARBA00008857"/>
    </source>
</evidence>
<comment type="similarity">
    <text evidence="1">Belongs to the 'phage' integrase family.</text>
</comment>
<dbReference type="InterPro" id="IPR013762">
    <property type="entry name" value="Integrase-like_cat_sf"/>
</dbReference>
<keyword evidence="6" id="KW-1185">Reference proteome</keyword>
<dbReference type="InterPro" id="IPR011010">
    <property type="entry name" value="DNA_brk_join_enz"/>
</dbReference>
<dbReference type="InterPro" id="IPR050090">
    <property type="entry name" value="Tyrosine_recombinase_XerCD"/>
</dbReference>
<dbReference type="PANTHER" id="PTHR30349:SF41">
    <property type="entry name" value="INTEGRASE_RECOMBINASE PROTEIN MJ0367-RELATED"/>
    <property type="match status" value="1"/>
</dbReference>
<organism evidence="5 6">
    <name type="scientific">Eiseniibacteriota bacterium</name>
    <dbReference type="NCBI Taxonomy" id="2212470"/>
    <lineage>
        <taxon>Bacteria</taxon>
        <taxon>Candidatus Eiseniibacteriota</taxon>
    </lineage>
</organism>
<accession>A0ABV6YM10</accession>
<comment type="caution">
    <text evidence="5">The sequence shown here is derived from an EMBL/GenBank/DDBJ whole genome shotgun (WGS) entry which is preliminary data.</text>
</comment>
<gene>
    <name evidence="5" type="primary">xerC</name>
    <name evidence="5" type="ORF">ACFL6M_06405</name>
</gene>
<dbReference type="PANTHER" id="PTHR30349">
    <property type="entry name" value="PHAGE INTEGRASE-RELATED"/>
    <property type="match status" value="1"/>
</dbReference>
<evidence type="ECO:0000256" key="2">
    <source>
        <dbReference type="ARBA" id="ARBA00023125"/>
    </source>
</evidence>
<evidence type="ECO:0000313" key="5">
    <source>
        <dbReference type="EMBL" id="MFC1573214.1"/>
    </source>
</evidence>
<dbReference type="InterPro" id="IPR002104">
    <property type="entry name" value="Integrase_catalytic"/>
</dbReference>
<evidence type="ECO:0000259" key="4">
    <source>
        <dbReference type="PROSITE" id="PS51898"/>
    </source>
</evidence>
<evidence type="ECO:0000256" key="3">
    <source>
        <dbReference type="ARBA" id="ARBA00023172"/>
    </source>
</evidence>
<evidence type="ECO:0000313" key="6">
    <source>
        <dbReference type="Proteomes" id="UP001593833"/>
    </source>
</evidence>
<feature type="domain" description="Tyr recombinase" evidence="4">
    <location>
        <begin position="4"/>
        <end position="190"/>
    </location>
</feature>